<evidence type="ECO:0000313" key="3">
    <source>
        <dbReference type="Proteomes" id="UP000248882"/>
    </source>
</evidence>
<gene>
    <name evidence="2" type="ORF">LV85_00686</name>
</gene>
<keyword evidence="1" id="KW-1133">Transmembrane helix</keyword>
<keyword evidence="1" id="KW-0812">Transmembrane</keyword>
<dbReference type="AlphaFoldDB" id="A0A2W7R7D3"/>
<keyword evidence="3" id="KW-1185">Reference proteome</keyword>
<reference evidence="2 3" key="1">
    <citation type="submission" date="2018-06" db="EMBL/GenBank/DDBJ databases">
        <title>Genomic Encyclopedia of Archaeal and Bacterial Type Strains, Phase II (KMG-II): from individual species to whole genera.</title>
        <authorList>
            <person name="Goeker M."/>
        </authorList>
    </citation>
    <scope>NUCLEOTIDE SEQUENCE [LARGE SCALE GENOMIC DNA]</scope>
    <source>
        <strain evidence="2 3">DSM 19830</strain>
    </source>
</reference>
<dbReference type="EMBL" id="QKZT01000002">
    <property type="protein sequence ID" value="PZX56753.1"/>
    <property type="molecule type" value="Genomic_DNA"/>
</dbReference>
<feature type="transmembrane region" description="Helical" evidence="1">
    <location>
        <begin position="37"/>
        <end position="55"/>
    </location>
</feature>
<sequence length="153" mass="17310">MSEDLLTLIGIYFLSWFKFLAGPVLGSAAGYSVVENILITVAGMMSSVIVFTLIGTKVKEIFQENIQKKPKLIFSKKNRRIVHLWRKYGEIGIAFFTPIVLSPIGGTLVMVSFGVKKRHIYLHMFWSACFWAVIFCLSIDNLLALPFIKSLFL</sequence>
<dbReference type="InterPro" id="IPR009577">
    <property type="entry name" value="Sm_multidrug_ex"/>
</dbReference>
<protein>
    <recommendedName>
        <fullName evidence="4">Small multi-drug export protein</fullName>
    </recommendedName>
</protein>
<dbReference type="Proteomes" id="UP000248882">
    <property type="component" value="Unassembled WGS sequence"/>
</dbReference>
<name>A0A2W7R7D3_9BACT</name>
<feature type="transmembrane region" description="Helical" evidence="1">
    <location>
        <begin position="91"/>
        <end position="113"/>
    </location>
</feature>
<organism evidence="2 3">
    <name type="scientific">Algoriphagus chordae</name>
    <dbReference type="NCBI Taxonomy" id="237019"/>
    <lineage>
        <taxon>Bacteria</taxon>
        <taxon>Pseudomonadati</taxon>
        <taxon>Bacteroidota</taxon>
        <taxon>Cytophagia</taxon>
        <taxon>Cytophagales</taxon>
        <taxon>Cyclobacteriaceae</taxon>
        <taxon>Algoriphagus</taxon>
    </lineage>
</organism>
<comment type="caution">
    <text evidence="2">The sequence shown here is derived from an EMBL/GenBank/DDBJ whole genome shotgun (WGS) entry which is preliminary data.</text>
</comment>
<proteinExistence type="predicted"/>
<feature type="transmembrane region" description="Helical" evidence="1">
    <location>
        <begin position="125"/>
        <end position="148"/>
    </location>
</feature>
<keyword evidence="1" id="KW-0472">Membrane</keyword>
<evidence type="ECO:0000313" key="2">
    <source>
        <dbReference type="EMBL" id="PZX56753.1"/>
    </source>
</evidence>
<evidence type="ECO:0008006" key="4">
    <source>
        <dbReference type="Google" id="ProtNLM"/>
    </source>
</evidence>
<feature type="transmembrane region" description="Helical" evidence="1">
    <location>
        <begin position="6"/>
        <end position="25"/>
    </location>
</feature>
<evidence type="ECO:0000256" key="1">
    <source>
        <dbReference type="SAM" id="Phobius"/>
    </source>
</evidence>
<dbReference type="Pfam" id="PF06695">
    <property type="entry name" value="Sm_multidrug_ex"/>
    <property type="match status" value="1"/>
</dbReference>
<accession>A0A2W7R7D3</accession>